<accession>A0A1H8H5T7</accession>
<dbReference type="InterPro" id="IPR050273">
    <property type="entry name" value="GppA/Ppx_hydrolase"/>
</dbReference>
<dbReference type="AlphaFoldDB" id="A0A1H8H5T7"/>
<evidence type="ECO:0000256" key="1">
    <source>
        <dbReference type="ARBA" id="ARBA00007125"/>
    </source>
</evidence>
<keyword evidence="4" id="KW-1185">Reference proteome</keyword>
<dbReference type="EMBL" id="FODF01000005">
    <property type="protein sequence ID" value="SEN51495.1"/>
    <property type="molecule type" value="Genomic_DNA"/>
</dbReference>
<dbReference type="STRING" id="215200.SAMN05216454_10526"/>
<protein>
    <submittedName>
        <fullName evidence="3">Exopolyphosphatase / guanosine-5'-triphosphate,3'-diphosphate pyrophosphatase</fullName>
    </submittedName>
</protein>
<reference evidence="3 4" key="1">
    <citation type="submission" date="2016-10" db="EMBL/GenBank/DDBJ databases">
        <authorList>
            <person name="de Groot N.N."/>
        </authorList>
    </citation>
    <scope>NUCLEOTIDE SEQUENCE [LARGE SCALE GENOMIC DNA]</scope>
    <source>
        <strain evidence="3 4">Calf135</strain>
    </source>
</reference>
<dbReference type="InterPro" id="IPR003695">
    <property type="entry name" value="Ppx_GppA_N"/>
</dbReference>
<dbReference type="CDD" id="cd24054">
    <property type="entry name" value="ASKHA_NBD_AaPPX-GppA_MtPPX2-like"/>
    <property type="match status" value="1"/>
</dbReference>
<dbReference type="OrthoDB" id="9807195at2"/>
<dbReference type="PANTHER" id="PTHR30005:SF0">
    <property type="entry name" value="RETROGRADE REGULATION PROTEIN 2"/>
    <property type="match status" value="1"/>
</dbReference>
<dbReference type="InterPro" id="IPR043129">
    <property type="entry name" value="ATPase_NBD"/>
</dbReference>
<comment type="similarity">
    <text evidence="1">Belongs to the GppA/Ppx family.</text>
</comment>
<evidence type="ECO:0000313" key="3">
    <source>
        <dbReference type="EMBL" id="SEN51495.1"/>
    </source>
</evidence>
<dbReference type="Gene3D" id="3.30.420.150">
    <property type="entry name" value="Exopolyphosphatase. Domain 2"/>
    <property type="match status" value="1"/>
</dbReference>
<dbReference type="RefSeq" id="WP_091975020.1">
    <property type="nucleotide sequence ID" value="NZ_FODF01000005.1"/>
</dbReference>
<evidence type="ECO:0000313" key="4">
    <source>
        <dbReference type="Proteomes" id="UP000199512"/>
    </source>
</evidence>
<dbReference type="Gene3D" id="3.30.420.40">
    <property type="match status" value="1"/>
</dbReference>
<dbReference type="GO" id="GO:0016462">
    <property type="term" value="F:pyrophosphatase activity"/>
    <property type="evidence" value="ECO:0007669"/>
    <property type="project" value="TreeGrafter"/>
</dbReference>
<name>A0A1H8H5T7_9FIRM</name>
<gene>
    <name evidence="3" type="ORF">SAMN05216454_10526</name>
</gene>
<feature type="domain" description="Ppx/GppA phosphatase N-terminal" evidence="2">
    <location>
        <begin position="32"/>
        <end position="312"/>
    </location>
</feature>
<dbReference type="Pfam" id="PF02541">
    <property type="entry name" value="Ppx-GppA"/>
    <property type="match status" value="1"/>
</dbReference>
<dbReference type="SUPFAM" id="SSF53067">
    <property type="entry name" value="Actin-like ATPase domain"/>
    <property type="match status" value="2"/>
</dbReference>
<dbReference type="Proteomes" id="UP000199512">
    <property type="component" value="Unassembled WGS sequence"/>
</dbReference>
<evidence type="ECO:0000259" key="2">
    <source>
        <dbReference type="Pfam" id="PF02541"/>
    </source>
</evidence>
<sequence>MKYGAIDIGTNSMRLLLAEEEGGVLLNREKFINTTRLGHGIDENGFISREYLDLNIEALKLFSQKCKEFGCEKIFCIGTAALRNSKNGVEFVKRAKEEIGIKVEIISGEREAYLGYKGVTGGISIADDYVLILDIGGGSTEFVFGNSKEILYRRSINLGALSTTDRFISSMPESNEELVKLNKFINGEVSSVIKDLKEVCDSYKVKDGFRFLGIGGTITSVSAINQKLESYSMEKIHASFVSFDELNTQIEKISRMNLDERRHIKGLQAKRAEIILSGELILKSVMDNLSLDRIQISEFDNLEGIILEDMSKLNK</sequence>
<proteinExistence type="inferred from homology"/>
<dbReference type="PANTHER" id="PTHR30005">
    <property type="entry name" value="EXOPOLYPHOSPHATASE"/>
    <property type="match status" value="1"/>
</dbReference>
<organism evidence="3 4">
    <name type="scientific">Peptostreptococcus russellii</name>
    <dbReference type="NCBI Taxonomy" id="215200"/>
    <lineage>
        <taxon>Bacteria</taxon>
        <taxon>Bacillati</taxon>
        <taxon>Bacillota</taxon>
        <taxon>Clostridia</taxon>
        <taxon>Peptostreptococcales</taxon>
        <taxon>Peptostreptococcaceae</taxon>
        <taxon>Peptostreptococcus</taxon>
    </lineage>
</organism>